<dbReference type="Pfam" id="PF13400">
    <property type="entry name" value="Tad"/>
    <property type="match status" value="1"/>
</dbReference>
<feature type="compositionally biased region" description="Polar residues" evidence="1">
    <location>
        <begin position="344"/>
        <end position="353"/>
    </location>
</feature>
<proteinExistence type="predicted"/>
<gene>
    <name evidence="4" type="ORF">HBJ55_19185</name>
</gene>
<feature type="transmembrane region" description="Helical" evidence="2">
    <location>
        <begin position="20"/>
        <end position="40"/>
    </location>
</feature>
<evidence type="ECO:0000313" key="5">
    <source>
        <dbReference type="Proteomes" id="UP001318321"/>
    </source>
</evidence>
<feature type="domain" description="Putative Flp pilus-assembly TadG-like N-terminal" evidence="3">
    <location>
        <begin position="21"/>
        <end position="65"/>
    </location>
</feature>
<keyword evidence="2" id="KW-0812">Transmembrane</keyword>
<comment type="caution">
    <text evidence="4">The sequence shown here is derived from an EMBL/GenBank/DDBJ whole genome shotgun (WGS) entry which is preliminary data.</text>
</comment>
<keyword evidence="2" id="KW-1133">Transmembrane helix</keyword>
<protein>
    <recommendedName>
        <fullName evidence="3">Putative Flp pilus-assembly TadG-like N-terminal domain-containing protein</fullName>
    </recommendedName>
</protein>
<accession>A0ABX0PWH4</accession>
<sequence length="424" mass="46139">MNANIAKRGRYGSPQRQRGVSIVLLAVGLFMLLAFTALTVDGGNLYVAKNELHNAADAGSLAGARVLYTADGSSVNPNANQVATDAAMDNDSQNEAVEVVRALRGHWSFGTRTFTPDESLDPVDLFNKSTAELDTYDPLEPFINAVEVVTARQQTQVEAFFGRIFGFPGYDVTARSVAYIGFAGNLRPEDVDQPIALCRQALVDPSGNYSCSTGRFIPEGDQTGGWTNFQHDDSGASNANELRNLVCGDGNPDEMRFGEDISTNNGQVQSAFSDLYDCWVEKTGKEVIWTLTLPVIDCEEGVAPSNPLVGAVTVNIVWIIDQANNIDDRAPRQMELPPEDSDSDSPGTWNHDGTSGAERWDSFVDTFNLQKENGDPAYWSSDPQESGWRQKSIYFLPSCSYHDPKGQTGGENFGILAQIPVLVD</sequence>
<dbReference type="EMBL" id="JAAQTO010000054">
    <property type="protein sequence ID" value="NIC07556.1"/>
    <property type="molecule type" value="Genomic_DNA"/>
</dbReference>
<evidence type="ECO:0000256" key="1">
    <source>
        <dbReference type="SAM" id="MobiDB-lite"/>
    </source>
</evidence>
<keyword evidence="5" id="KW-1185">Reference proteome</keyword>
<evidence type="ECO:0000313" key="4">
    <source>
        <dbReference type="EMBL" id="NIC07556.1"/>
    </source>
</evidence>
<evidence type="ECO:0000256" key="2">
    <source>
        <dbReference type="SAM" id="Phobius"/>
    </source>
</evidence>
<dbReference type="Proteomes" id="UP001318321">
    <property type="component" value="Unassembled WGS sequence"/>
</dbReference>
<name>A0ABX0PWH4_9GAMM</name>
<reference evidence="4 5" key="1">
    <citation type="submission" date="2020-03" db="EMBL/GenBank/DDBJ databases">
        <title>Identification of Halomonas strains.</title>
        <authorList>
            <person name="Xiao Z."/>
            <person name="Dong F."/>
            <person name="Wang Z."/>
            <person name="Zhao J.-Y."/>
        </authorList>
    </citation>
    <scope>NUCLEOTIDE SEQUENCE [LARGE SCALE GENOMIC DNA]</scope>
    <source>
        <strain evidence="4 5">DX6</strain>
    </source>
</reference>
<feature type="region of interest" description="Disordered" evidence="1">
    <location>
        <begin position="329"/>
        <end position="355"/>
    </location>
</feature>
<dbReference type="InterPro" id="IPR028087">
    <property type="entry name" value="Tad_N"/>
</dbReference>
<evidence type="ECO:0000259" key="3">
    <source>
        <dbReference type="Pfam" id="PF13400"/>
    </source>
</evidence>
<keyword evidence="2" id="KW-0472">Membrane</keyword>
<organism evidence="4 5">
    <name type="scientific">Billgrantia bachuensis</name>
    <dbReference type="NCBI Taxonomy" id="2717286"/>
    <lineage>
        <taxon>Bacteria</taxon>
        <taxon>Pseudomonadati</taxon>
        <taxon>Pseudomonadota</taxon>
        <taxon>Gammaproteobacteria</taxon>
        <taxon>Oceanospirillales</taxon>
        <taxon>Halomonadaceae</taxon>
        <taxon>Billgrantia</taxon>
    </lineage>
</organism>
<dbReference type="RefSeq" id="WP_167118874.1">
    <property type="nucleotide sequence ID" value="NZ_JAAQTO010000054.1"/>
</dbReference>